<feature type="non-terminal residue" evidence="1">
    <location>
        <position position="171"/>
    </location>
</feature>
<name>A0A9N9N9X0_9GLOM</name>
<organism evidence="1 2">
    <name type="scientific">Dentiscutata erythropus</name>
    <dbReference type="NCBI Taxonomy" id="1348616"/>
    <lineage>
        <taxon>Eukaryota</taxon>
        <taxon>Fungi</taxon>
        <taxon>Fungi incertae sedis</taxon>
        <taxon>Mucoromycota</taxon>
        <taxon>Glomeromycotina</taxon>
        <taxon>Glomeromycetes</taxon>
        <taxon>Diversisporales</taxon>
        <taxon>Gigasporaceae</taxon>
        <taxon>Dentiscutata</taxon>
    </lineage>
</organism>
<evidence type="ECO:0000313" key="1">
    <source>
        <dbReference type="EMBL" id="CAG8717659.1"/>
    </source>
</evidence>
<accession>A0A9N9N9X0</accession>
<proteinExistence type="predicted"/>
<dbReference type="AlphaFoldDB" id="A0A9N9N9X0"/>
<reference evidence="1" key="1">
    <citation type="submission" date="2021-06" db="EMBL/GenBank/DDBJ databases">
        <authorList>
            <person name="Kallberg Y."/>
            <person name="Tangrot J."/>
            <person name="Rosling A."/>
        </authorList>
    </citation>
    <scope>NUCLEOTIDE SEQUENCE</scope>
    <source>
        <strain evidence="1">MA453B</strain>
    </source>
</reference>
<keyword evidence="2" id="KW-1185">Reference proteome</keyword>
<evidence type="ECO:0000313" key="2">
    <source>
        <dbReference type="Proteomes" id="UP000789405"/>
    </source>
</evidence>
<dbReference type="EMBL" id="CAJVPY010010312">
    <property type="protein sequence ID" value="CAG8717659.1"/>
    <property type="molecule type" value="Genomic_DNA"/>
</dbReference>
<comment type="caution">
    <text evidence="1">The sequence shown here is derived from an EMBL/GenBank/DDBJ whole genome shotgun (WGS) entry which is preliminary data.</text>
</comment>
<protein>
    <submittedName>
        <fullName evidence="1">15038_t:CDS:1</fullName>
    </submittedName>
</protein>
<dbReference type="Proteomes" id="UP000789405">
    <property type="component" value="Unassembled WGS sequence"/>
</dbReference>
<sequence>KIIINHLNVETGQQLHPHTYTYAEALSRRHETIWASIGFFGIPKTFTNFPTTLPTIDCSSILSCEFLLSIFRPLRLTNNSFFYNFPNTKSPIRYSSRHFETRALRSWTILDLAICGMLIIFVESDSETVILCGDEFKLCEITDEHKLKTASDNLRAYYQKVAQEYRIPLSR</sequence>
<gene>
    <name evidence="1" type="ORF">DERYTH_LOCUS14068</name>
</gene>